<dbReference type="SMART" id="SM00100">
    <property type="entry name" value="cNMP"/>
    <property type="match status" value="1"/>
</dbReference>
<dbReference type="InterPro" id="IPR018490">
    <property type="entry name" value="cNMP-bd_dom_sf"/>
</dbReference>
<organism evidence="2 3">
    <name type="scientific">Candidatus Wallbacteria bacterium HGW-Wallbacteria-1</name>
    <dbReference type="NCBI Taxonomy" id="2013854"/>
    <lineage>
        <taxon>Bacteria</taxon>
        <taxon>Candidatus Walliibacteriota</taxon>
    </lineage>
</organism>
<accession>A0A2N1PSH6</accession>
<comment type="caution">
    <text evidence="2">The sequence shown here is derived from an EMBL/GenBank/DDBJ whole genome shotgun (WGS) entry which is preliminary data.</text>
</comment>
<sequence length="281" mass="32273">MRTVQIIGDKNADNSYRETLCIVFYTRFSGCFSGGLMDQERELFLKFMKSLLLRVRNIDQRLEGIEKHITQTGKNSAEHQTDIKYDKHSEIDYSKAISIELNGSHSDSDISVLSRIGIFQDLSIEELTSLKGILKRRTYSDAEMVFTENSKGNSLLLITGGVVRIFRNESERHQFISLAEKGTVLGEMAFVDDGYRSASGMAQGNVEALELLREDLDSLAIENPELVLKIFRRIMQIMSTRLRFSNEHYAFDFKVTVRQEMIRLKKMGRDLVEILMSFEEI</sequence>
<feature type="domain" description="Cyclic nucleotide-binding" evidence="1">
    <location>
        <begin position="118"/>
        <end position="237"/>
    </location>
</feature>
<dbReference type="Pfam" id="PF00027">
    <property type="entry name" value="cNMP_binding"/>
    <property type="match status" value="1"/>
</dbReference>
<dbReference type="Gene3D" id="2.60.120.10">
    <property type="entry name" value="Jelly Rolls"/>
    <property type="match status" value="1"/>
</dbReference>
<gene>
    <name evidence="2" type="ORF">CVV64_05900</name>
</gene>
<dbReference type="Proteomes" id="UP000233256">
    <property type="component" value="Unassembled WGS sequence"/>
</dbReference>
<dbReference type="SUPFAM" id="SSF51206">
    <property type="entry name" value="cAMP-binding domain-like"/>
    <property type="match status" value="1"/>
</dbReference>
<dbReference type="CDD" id="cd00038">
    <property type="entry name" value="CAP_ED"/>
    <property type="match status" value="1"/>
</dbReference>
<dbReference type="InterPro" id="IPR000595">
    <property type="entry name" value="cNMP-bd_dom"/>
</dbReference>
<dbReference type="EMBL" id="PGXC01000003">
    <property type="protein sequence ID" value="PKK91299.1"/>
    <property type="molecule type" value="Genomic_DNA"/>
</dbReference>
<protein>
    <recommendedName>
        <fullName evidence="1">Cyclic nucleotide-binding domain-containing protein</fullName>
    </recommendedName>
</protein>
<dbReference type="InterPro" id="IPR014710">
    <property type="entry name" value="RmlC-like_jellyroll"/>
</dbReference>
<evidence type="ECO:0000259" key="1">
    <source>
        <dbReference type="PROSITE" id="PS50042"/>
    </source>
</evidence>
<dbReference type="PROSITE" id="PS50042">
    <property type="entry name" value="CNMP_BINDING_3"/>
    <property type="match status" value="1"/>
</dbReference>
<proteinExistence type="predicted"/>
<reference evidence="2 3" key="1">
    <citation type="journal article" date="2017" name="ISME J.">
        <title>Potential for microbial H2 and metal transformations associated with novel bacteria and archaea in deep terrestrial subsurface sediments.</title>
        <authorList>
            <person name="Hernsdorf A.W."/>
            <person name="Amano Y."/>
            <person name="Miyakawa K."/>
            <person name="Ise K."/>
            <person name="Suzuki Y."/>
            <person name="Anantharaman K."/>
            <person name="Probst A."/>
            <person name="Burstein D."/>
            <person name="Thomas B.C."/>
            <person name="Banfield J.F."/>
        </authorList>
    </citation>
    <scope>NUCLEOTIDE SEQUENCE [LARGE SCALE GENOMIC DNA]</scope>
    <source>
        <strain evidence="2">HGW-Wallbacteria-1</strain>
    </source>
</reference>
<evidence type="ECO:0000313" key="3">
    <source>
        <dbReference type="Proteomes" id="UP000233256"/>
    </source>
</evidence>
<dbReference type="AlphaFoldDB" id="A0A2N1PSH6"/>
<name>A0A2N1PSH6_9BACT</name>
<evidence type="ECO:0000313" key="2">
    <source>
        <dbReference type="EMBL" id="PKK91299.1"/>
    </source>
</evidence>